<accession>A0A2X3BIX8</accession>
<dbReference type="Proteomes" id="UP000250166">
    <property type="component" value="Unassembled WGS sequence"/>
</dbReference>
<gene>
    <name evidence="1" type="ORF">NCTC13102_01662</name>
</gene>
<evidence type="ECO:0008006" key="3">
    <source>
        <dbReference type="Google" id="ProtNLM"/>
    </source>
</evidence>
<dbReference type="AlphaFoldDB" id="A0A2X3BIX8"/>
<proteinExistence type="predicted"/>
<name>A0A2X3BIX8_9HELI</name>
<organism evidence="1 2">
    <name type="scientific">Helicobacter fennelliae</name>
    <dbReference type="NCBI Taxonomy" id="215"/>
    <lineage>
        <taxon>Bacteria</taxon>
        <taxon>Pseudomonadati</taxon>
        <taxon>Campylobacterota</taxon>
        <taxon>Epsilonproteobacteria</taxon>
        <taxon>Campylobacterales</taxon>
        <taxon>Helicobacteraceae</taxon>
        <taxon>Helicobacter</taxon>
    </lineage>
</organism>
<reference evidence="1 2" key="1">
    <citation type="submission" date="2018-06" db="EMBL/GenBank/DDBJ databases">
        <authorList>
            <consortium name="Pathogen Informatics"/>
            <person name="Doyle S."/>
        </authorList>
    </citation>
    <scope>NUCLEOTIDE SEQUENCE [LARGE SCALE GENOMIC DNA]</scope>
    <source>
        <strain evidence="1 2">NCTC13102</strain>
    </source>
</reference>
<evidence type="ECO:0000313" key="1">
    <source>
        <dbReference type="EMBL" id="SQB99266.1"/>
    </source>
</evidence>
<dbReference type="EMBL" id="UAWL01000006">
    <property type="protein sequence ID" value="SQB99266.1"/>
    <property type="molecule type" value="Genomic_DNA"/>
</dbReference>
<evidence type="ECO:0000313" key="2">
    <source>
        <dbReference type="Proteomes" id="UP000250166"/>
    </source>
</evidence>
<sequence length="336" mass="38598">MKLIRTLKTKLKNALTYNIESKLDTFAMCNAKIISHQHLERYKQIILHTSNTSNIPLGGGQSQALVQLAQCDLQDFEFRVFSQNGEDGMIDFLVEILGLDSSACLYPHAFVEFGVQNYTESNTRFLLKKRNWQGLVMDGSQEYIHFIQQDEIYWRHDLEAKCAFITRENINTLIQQWLESRKLENVALLSIDIDGVDYFVWEAITCITPAIVVIEFNALFGDEKHISVPYREDFDRFKAHYSGLYFGASINALITLGKTKGYNFVGADSSGTNLFFVHKSLESKTALLKTKPLKSYCNQHNARQSRDTQGRLNFISGEDRQRLIQNLPLYTTYKES</sequence>
<dbReference type="RefSeq" id="WP_112058880.1">
    <property type="nucleotide sequence ID" value="NZ_UAWL01000006.1"/>
</dbReference>
<protein>
    <recommendedName>
        <fullName evidence="3">Methyltransferase FkbM domain-containing protein</fullName>
    </recommendedName>
</protein>